<dbReference type="Proteomes" id="UP000830729">
    <property type="component" value="Chromosome"/>
</dbReference>
<evidence type="ECO:0000313" key="1">
    <source>
        <dbReference type="EMBL" id="UPV75485.1"/>
    </source>
</evidence>
<protein>
    <submittedName>
        <fullName evidence="1">Uncharacterized protein</fullName>
    </submittedName>
</protein>
<keyword evidence="2" id="KW-1185">Reference proteome</keyword>
<evidence type="ECO:0000313" key="2">
    <source>
        <dbReference type="Proteomes" id="UP000830729"/>
    </source>
</evidence>
<sequence length="54" mass="6320">MRCHYCDRDAAFAPELNGVRVGLCDAHFREQFEYLAETDALAYLRQELDVDRPE</sequence>
<dbReference type="EMBL" id="CP096659">
    <property type="protein sequence ID" value="UPV75485.1"/>
    <property type="molecule type" value="Genomic_DNA"/>
</dbReference>
<name>A0A8U0HWI9_9EURY</name>
<dbReference type="Pfam" id="PF20542">
    <property type="entry name" value="DUF6757"/>
    <property type="match status" value="1"/>
</dbReference>
<dbReference type="GeneID" id="72184595"/>
<dbReference type="KEGG" id="halx:M0R89_05310"/>
<proteinExistence type="predicted"/>
<organism evidence="1 2">
    <name type="scientific">Halorussus limi</name>
    <dbReference type="NCBI Taxonomy" id="2938695"/>
    <lineage>
        <taxon>Archaea</taxon>
        <taxon>Methanobacteriati</taxon>
        <taxon>Methanobacteriota</taxon>
        <taxon>Stenosarchaea group</taxon>
        <taxon>Halobacteria</taxon>
        <taxon>Halobacteriales</taxon>
        <taxon>Haladaptataceae</taxon>
        <taxon>Halorussus</taxon>
    </lineage>
</organism>
<gene>
    <name evidence="1" type="ORF">M0R89_05310</name>
</gene>
<dbReference type="RefSeq" id="WP_248651525.1">
    <property type="nucleotide sequence ID" value="NZ_CP096659.1"/>
</dbReference>
<accession>A0A8U0HWI9</accession>
<dbReference type="InterPro" id="IPR046645">
    <property type="entry name" value="DUF6757"/>
</dbReference>
<reference evidence="1 2" key="1">
    <citation type="submission" date="2022-04" db="EMBL/GenBank/DDBJ databases">
        <title>Diverse halophilic archaea isolated from saline environments.</title>
        <authorList>
            <person name="Cui H.-L."/>
        </authorList>
    </citation>
    <scope>NUCLEOTIDE SEQUENCE [LARGE SCALE GENOMIC DNA]</scope>
    <source>
        <strain evidence="1 2">XZYJT49</strain>
    </source>
</reference>
<dbReference type="AlphaFoldDB" id="A0A8U0HWI9"/>